<proteinExistence type="predicted"/>
<organism evidence="2 3">
    <name type="scientific">Plesiocystis pacifica SIR-1</name>
    <dbReference type="NCBI Taxonomy" id="391625"/>
    <lineage>
        <taxon>Bacteria</taxon>
        <taxon>Pseudomonadati</taxon>
        <taxon>Myxococcota</taxon>
        <taxon>Polyangia</taxon>
        <taxon>Nannocystales</taxon>
        <taxon>Nannocystaceae</taxon>
        <taxon>Plesiocystis</taxon>
    </lineage>
</organism>
<sequence>MNESEATVSHTMAGPSAATMDALEAW</sequence>
<dbReference type="STRING" id="391625.PPSIR1_35207"/>
<dbReference type="AlphaFoldDB" id="A6G3U9"/>
<dbReference type="EMBL" id="ABCS01000019">
    <property type="protein sequence ID" value="EDM79486.1"/>
    <property type="molecule type" value="Genomic_DNA"/>
</dbReference>
<keyword evidence="3" id="KW-1185">Reference proteome</keyword>
<feature type="region of interest" description="Disordered" evidence="1">
    <location>
        <begin position="1"/>
        <end position="26"/>
    </location>
</feature>
<feature type="compositionally biased region" description="Polar residues" evidence="1">
    <location>
        <begin position="1"/>
        <end position="10"/>
    </location>
</feature>
<comment type="caution">
    <text evidence="2">The sequence shown here is derived from an EMBL/GenBank/DDBJ whole genome shotgun (WGS) entry which is preliminary data.</text>
</comment>
<name>A6G3U9_9BACT</name>
<gene>
    <name evidence="2" type="ORF">PPSIR1_35207</name>
</gene>
<evidence type="ECO:0000313" key="3">
    <source>
        <dbReference type="Proteomes" id="UP000005801"/>
    </source>
</evidence>
<reference evidence="2 3" key="1">
    <citation type="submission" date="2007-06" db="EMBL/GenBank/DDBJ databases">
        <authorList>
            <person name="Shimkets L."/>
            <person name="Ferriera S."/>
            <person name="Johnson J."/>
            <person name="Kravitz S."/>
            <person name="Beeson K."/>
            <person name="Sutton G."/>
            <person name="Rogers Y.-H."/>
            <person name="Friedman R."/>
            <person name="Frazier M."/>
            <person name="Venter J.C."/>
        </authorList>
    </citation>
    <scope>NUCLEOTIDE SEQUENCE [LARGE SCALE GENOMIC DNA]</scope>
    <source>
        <strain evidence="2 3">SIR-1</strain>
    </source>
</reference>
<dbReference type="Proteomes" id="UP000005801">
    <property type="component" value="Unassembled WGS sequence"/>
</dbReference>
<accession>A6G3U9</accession>
<evidence type="ECO:0000256" key="1">
    <source>
        <dbReference type="SAM" id="MobiDB-lite"/>
    </source>
</evidence>
<evidence type="ECO:0000313" key="2">
    <source>
        <dbReference type="EMBL" id="EDM79486.1"/>
    </source>
</evidence>
<protein>
    <submittedName>
        <fullName evidence="2">Uncharacterized protein</fullName>
    </submittedName>
</protein>